<feature type="domain" description="Repulsive guidance molecule N-terminal" evidence="10">
    <location>
        <begin position="39"/>
        <end position="106"/>
    </location>
</feature>
<organism evidence="11 12">
    <name type="scientific">Necator americanus</name>
    <name type="common">Human hookworm</name>
    <dbReference type="NCBI Taxonomy" id="51031"/>
    <lineage>
        <taxon>Eukaryota</taxon>
        <taxon>Metazoa</taxon>
        <taxon>Ecdysozoa</taxon>
        <taxon>Nematoda</taxon>
        <taxon>Chromadorea</taxon>
        <taxon>Rhabditida</taxon>
        <taxon>Rhabditina</taxon>
        <taxon>Rhabditomorpha</taxon>
        <taxon>Strongyloidea</taxon>
        <taxon>Ancylostomatidae</taxon>
        <taxon>Bunostominae</taxon>
        <taxon>Necator</taxon>
    </lineage>
</organism>
<evidence type="ECO:0000256" key="3">
    <source>
        <dbReference type="ARBA" id="ARBA00022475"/>
    </source>
</evidence>
<keyword evidence="6" id="KW-0472">Membrane</keyword>
<dbReference type="GO" id="GO:0098552">
    <property type="term" value="C:side of membrane"/>
    <property type="evidence" value="ECO:0007669"/>
    <property type="project" value="UniProtKB-KW"/>
</dbReference>
<accession>W2SLE5</accession>
<keyword evidence="7" id="KW-0325">Glycoprotein</keyword>
<evidence type="ECO:0000256" key="6">
    <source>
        <dbReference type="ARBA" id="ARBA00023136"/>
    </source>
</evidence>
<dbReference type="PANTHER" id="PTHR31428">
    <property type="entry name" value="RGM DOMAIN FAMILY MEMBER DRAG-1"/>
    <property type="match status" value="1"/>
</dbReference>
<dbReference type="InterPro" id="IPR010536">
    <property type="entry name" value="RGM_N"/>
</dbReference>
<dbReference type="OMA" id="TEANRCN"/>
<name>W2SLE5_NECAM</name>
<evidence type="ECO:0000256" key="5">
    <source>
        <dbReference type="ARBA" id="ARBA00022729"/>
    </source>
</evidence>
<keyword evidence="8" id="KW-0449">Lipoprotein</keyword>
<dbReference type="STRING" id="51031.W2SLE5"/>
<protein>
    <submittedName>
        <fullName evidence="11">Uncharacterized protein</fullName>
    </submittedName>
</protein>
<evidence type="ECO:0000259" key="9">
    <source>
        <dbReference type="Pfam" id="PF06534"/>
    </source>
</evidence>
<dbReference type="AlphaFoldDB" id="W2SLE5"/>
<dbReference type="InterPro" id="IPR009496">
    <property type="entry name" value="RGM_C"/>
</dbReference>
<keyword evidence="12" id="KW-1185">Reference proteome</keyword>
<gene>
    <name evidence="11" type="ORF">NECAME_05148</name>
</gene>
<dbReference type="Pfam" id="PF06534">
    <property type="entry name" value="RGM_C"/>
    <property type="match status" value="1"/>
</dbReference>
<dbReference type="EMBL" id="KI669062">
    <property type="protein sequence ID" value="ETN69691.1"/>
    <property type="molecule type" value="Genomic_DNA"/>
</dbReference>
<dbReference type="InterPro" id="IPR040287">
    <property type="entry name" value="RGM"/>
</dbReference>
<dbReference type="PANTHER" id="PTHR31428:SF6">
    <property type="entry name" value="REPULSIVE GUIDANCE MOLECULE B HOMOLOG DRAG-1"/>
    <property type="match status" value="1"/>
</dbReference>
<dbReference type="Pfam" id="PF06535">
    <property type="entry name" value="RGM_N"/>
    <property type="match status" value="1"/>
</dbReference>
<evidence type="ECO:0000256" key="1">
    <source>
        <dbReference type="ARBA" id="ARBA00004609"/>
    </source>
</evidence>
<evidence type="ECO:0000256" key="2">
    <source>
        <dbReference type="ARBA" id="ARBA00005321"/>
    </source>
</evidence>
<dbReference type="OrthoDB" id="10013795at2759"/>
<sequence>MCATKTIDREAREENFSFGKKKLLKKKFKILELSFHPVCRLEECSQWFLRVKHYDTLTPGSNEPYCQALFTYLKCLNDTTVECRGNLQLYTNLFAMRKQFRDFECATFKTPTEANRCNFLPKSPRSKIRMCSLFGDPHLQRFDGIMQSCTEEGARPLIDNSLGFGSFLIQRKTQITLLIRSHNCTRSLHYEAASEEETLPTSFVDGATSYKTEDGRTAVEIIARGNYVEIAMHHIHSNVHIRRRGPYLSVSVIVPENLQIDVAL</sequence>
<keyword evidence="4" id="KW-0336">GPI-anchor</keyword>
<evidence type="ECO:0000256" key="7">
    <source>
        <dbReference type="ARBA" id="ARBA00023180"/>
    </source>
</evidence>
<proteinExistence type="inferred from homology"/>
<keyword evidence="5" id="KW-0732">Signal</keyword>
<evidence type="ECO:0000256" key="8">
    <source>
        <dbReference type="ARBA" id="ARBA00023288"/>
    </source>
</evidence>
<evidence type="ECO:0000259" key="10">
    <source>
        <dbReference type="Pfam" id="PF06535"/>
    </source>
</evidence>
<evidence type="ECO:0000313" key="12">
    <source>
        <dbReference type="Proteomes" id="UP000053676"/>
    </source>
</evidence>
<feature type="domain" description="Repulsive guidance molecule C-terminal" evidence="9">
    <location>
        <begin position="128"/>
        <end position="258"/>
    </location>
</feature>
<dbReference type="Proteomes" id="UP000053676">
    <property type="component" value="Unassembled WGS sequence"/>
</dbReference>
<dbReference type="GO" id="GO:0015026">
    <property type="term" value="F:coreceptor activity"/>
    <property type="evidence" value="ECO:0007669"/>
    <property type="project" value="TreeGrafter"/>
</dbReference>
<dbReference type="GO" id="GO:0005886">
    <property type="term" value="C:plasma membrane"/>
    <property type="evidence" value="ECO:0007669"/>
    <property type="project" value="UniProtKB-SubCell"/>
</dbReference>
<dbReference type="Gene3D" id="3.40.1000.10">
    <property type="entry name" value="Mog1/PsbP, alpha/beta/alpha sandwich"/>
    <property type="match status" value="1"/>
</dbReference>
<reference evidence="12" key="1">
    <citation type="journal article" date="2014" name="Nat. Genet.">
        <title>Genome of the human hookworm Necator americanus.</title>
        <authorList>
            <person name="Tang Y.T."/>
            <person name="Gao X."/>
            <person name="Rosa B.A."/>
            <person name="Abubucker S."/>
            <person name="Hallsworth-Pepin K."/>
            <person name="Martin J."/>
            <person name="Tyagi R."/>
            <person name="Heizer E."/>
            <person name="Zhang X."/>
            <person name="Bhonagiri-Palsikar V."/>
            <person name="Minx P."/>
            <person name="Warren W.C."/>
            <person name="Wang Q."/>
            <person name="Zhan B."/>
            <person name="Hotez P.J."/>
            <person name="Sternberg P.W."/>
            <person name="Dougall A."/>
            <person name="Gaze S.T."/>
            <person name="Mulvenna J."/>
            <person name="Sotillo J."/>
            <person name="Ranganathan S."/>
            <person name="Rabelo E.M."/>
            <person name="Wilson R.K."/>
            <person name="Felgner P.L."/>
            <person name="Bethony J."/>
            <person name="Hawdon J.M."/>
            <person name="Gasser R.B."/>
            <person name="Loukas A."/>
            <person name="Mitreva M."/>
        </authorList>
    </citation>
    <scope>NUCLEOTIDE SEQUENCE [LARGE SCALE GENOMIC DNA]</scope>
</reference>
<comment type="subcellular location">
    <subcellularLocation>
        <location evidence="1">Cell membrane</location>
        <topology evidence="1">Lipid-anchor</topology>
        <topology evidence="1">GPI-anchor</topology>
    </subcellularLocation>
</comment>
<dbReference type="KEGG" id="nai:NECAME_05148"/>
<dbReference type="GO" id="GO:0030509">
    <property type="term" value="P:BMP signaling pathway"/>
    <property type="evidence" value="ECO:0007669"/>
    <property type="project" value="TreeGrafter"/>
</dbReference>
<evidence type="ECO:0000256" key="4">
    <source>
        <dbReference type="ARBA" id="ARBA00022622"/>
    </source>
</evidence>
<keyword evidence="3" id="KW-1003">Cell membrane</keyword>
<evidence type="ECO:0000313" key="11">
    <source>
        <dbReference type="EMBL" id="ETN69691.1"/>
    </source>
</evidence>
<comment type="similarity">
    <text evidence="2">Belongs to the repulsive guidance molecule (RGM) family.</text>
</comment>